<dbReference type="EMBL" id="AHZU02001237">
    <property type="protein sequence ID" value="KFG34554.1"/>
    <property type="molecule type" value="Genomic_DNA"/>
</dbReference>
<feature type="chain" id="PRO_5001808475" evidence="2">
    <location>
        <begin position="21"/>
        <end position="384"/>
    </location>
</feature>
<dbReference type="VEuPathDB" id="ToxoDB:TGDOM2_278380"/>
<feature type="signal peptide" evidence="2">
    <location>
        <begin position="1"/>
        <end position="20"/>
    </location>
</feature>
<dbReference type="Proteomes" id="UP000028837">
    <property type="component" value="Unassembled WGS sequence"/>
</dbReference>
<dbReference type="AlphaFoldDB" id="A0A086JQY6"/>
<evidence type="ECO:0000256" key="2">
    <source>
        <dbReference type="SAM" id="SignalP"/>
    </source>
</evidence>
<evidence type="ECO:0000256" key="1">
    <source>
        <dbReference type="SAM" id="MobiDB-lite"/>
    </source>
</evidence>
<evidence type="ECO:0000313" key="3">
    <source>
        <dbReference type="EMBL" id="KFG34554.1"/>
    </source>
</evidence>
<feature type="region of interest" description="Disordered" evidence="1">
    <location>
        <begin position="164"/>
        <end position="334"/>
    </location>
</feature>
<protein>
    <submittedName>
        <fullName evidence="3">Toxoplasma gondii family A protein</fullName>
    </submittedName>
</protein>
<reference evidence="3 4" key="1">
    <citation type="submission" date="2014-02" db="EMBL/GenBank/DDBJ databases">
        <authorList>
            <person name="Sibley D."/>
            <person name="Venepally P."/>
            <person name="Karamycheva S."/>
            <person name="Hadjithomas M."/>
            <person name="Khan A."/>
            <person name="Brunk B."/>
            <person name="Roos D."/>
            <person name="Caler E."/>
            <person name="Lorenzi H."/>
        </authorList>
    </citation>
    <scope>NUCLEOTIDE SEQUENCE [LARGE SCALE GENOMIC DNA]</scope>
    <source>
        <strain evidence="3 4">GAB2-2007-GAL-DOM2</strain>
    </source>
</reference>
<name>A0A086JQY6_TOXGO</name>
<feature type="compositionally biased region" description="Polar residues" evidence="1">
    <location>
        <begin position="197"/>
        <end position="206"/>
    </location>
</feature>
<feature type="compositionally biased region" description="Polar residues" evidence="1">
    <location>
        <begin position="164"/>
        <end position="173"/>
    </location>
</feature>
<sequence>MKGYIFRAACLTLLVGAALSCVATESSDPKTEADFTATIPKGGLEKNVEKVFNLGPSSTLQVIDETGEAVYLPKPSVSADDSSSERYSVAYRYTNGACDFTQTIKFMDAFPGYTTPLWVRTQSNSEKPQQATSIGALMYTFTNPPAEYLGEGTTFCVRFKASLANSSQSTKPPASSDLEDTGSSDKPGDNVTEDTTEIPSQDTDGSASGPGLTHPENDGEEDEDGEPVGQDQQEHMDNSSSGKEPPVLDQGNSSPAKTGAGAHKKNESMSGVPAPGGPEDKSENEMDSLTPPAEGTPSQTVDASKTEGSRLTGDETTEMNHKRVMDGDGVGSHSYSRLRRLSDASSTNDVFLTIVVHSAAWEFSGGVSAASLAFVAVAATFTIC</sequence>
<comment type="caution">
    <text evidence="3">The sequence shown here is derived from an EMBL/GenBank/DDBJ whole genome shotgun (WGS) entry which is preliminary data.</text>
</comment>
<gene>
    <name evidence="3" type="ORF">TGDOM2_278380</name>
</gene>
<organism evidence="3 4">
    <name type="scientific">Toxoplasma gondii GAB2-2007-GAL-DOM2</name>
    <dbReference type="NCBI Taxonomy" id="1130820"/>
    <lineage>
        <taxon>Eukaryota</taxon>
        <taxon>Sar</taxon>
        <taxon>Alveolata</taxon>
        <taxon>Apicomplexa</taxon>
        <taxon>Conoidasida</taxon>
        <taxon>Coccidia</taxon>
        <taxon>Eucoccidiorida</taxon>
        <taxon>Eimeriorina</taxon>
        <taxon>Sarcocystidae</taxon>
        <taxon>Toxoplasma</taxon>
    </lineage>
</organism>
<keyword evidence="2" id="KW-0732">Signal</keyword>
<accession>A0A086JQY6</accession>
<evidence type="ECO:0000313" key="4">
    <source>
        <dbReference type="Proteomes" id="UP000028837"/>
    </source>
</evidence>
<dbReference type="PROSITE" id="PS51257">
    <property type="entry name" value="PROKAR_LIPOPROTEIN"/>
    <property type="match status" value="1"/>
</dbReference>
<proteinExistence type="predicted"/>